<dbReference type="VEuPathDB" id="PlasmoDB:PCOAH_00040410"/>
<feature type="compositionally biased region" description="Basic residues" evidence="1">
    <location>
        <begin position="364"/>
        <end position="383"/>
    </location>
</feature>
<sequence length="383" mass="42928">MFVGELPSRAAYDAFDQKYSGYYGCNTQGVETESAKIALQTALQAHDGIKAHVDKILEAYCYASSPGGTRSFSSRNKECTFFYYWLGTKVWECVSDSDSFQTLMKNIYDQLKEIKPSSGGESGGGGCTILYSGYTINKDLFPKAKIVSDYSLDYTKIVTTLPKNKEDYCPAYEQYLKAAATAYTNLCTQSTESSETGTLQSSVCGDFIARAGGSNQKPNPQKLISLHCEAILNRKVLQTELRHDNQVQREAAEEPALVPETTSSSGENITTTTVSSILGATGMLSVAFLLYKHKPFFFKRNNHIGVGRRKKRSAIRSELNTLSDEEDDTLTENDTLTTEYSTENSTFDGTVYDTESTRTYSRQQQRRQQQHQQRRNNIHYQHM</sequence>
<reference evidence="4" key="1">
    <citation type="submission" date="2016-06" db="EMBL/GenBank/DDBJ databases">
        <title>First high quality genome sequence of Plasmodium coatneyi using continuous long reads from single molecule, real-time sequencing.</title>
        <authorList>
            <person name="Chien J.-T."/>
            <person name="Pakala S.B."/>
            <person name="Geraldo J.A."/>
            <person name="Lapp S.A."/>
            <person name="Barnwell J.W."/>
            <person name="Kissinger J.C."/>
            <person name="Galinski M.R."/>
            <person name="Humphrey J.C."/>
        </authorList>
    </citation>
    <scope>NUCLEOTIDE SEQUENCE [LARGE SCALE GENOMIC DNA]</scope>
    <source>
        <strain evidence="4">Hackeri</strain>
    </source>
</reference>
<dbReference type="Pfam" id="PF05795">
    <property type="entry name" value="Plasmodium_Vir"/>
    <property type="match status" value="1"/>
</dbReference>
<gene>
    <name evidence="3" type="ORF">PCOAH_00040410</name>
</gene>
<dbReference type="InterPro" id="IPR008780">
    <property type="entry name" value="Plasmodium_Vir"/>
</dbReference>
<dbReference type="AlphaFoldDB" id="A0A1B1E420"/>
<feature type="transmembrane region" description="Helical" evidence="2">
    <location>
        <begin position="273"/>
        <end position="291"/>
    </location>
</feature>
<name>A0A1B1E420_9APIC</name>
<evidence type="ECO:0008006" key="5">
    <source>
        <dbReference type="Google" id="ProtNLM"/>
    </source>
</evidence>
<feature type="compositionally biased region" description="Polar residues" evidence="1">
    <location>
        <begin position="344"/>
        <end position="361"/>
    </location>
</feature>
<keyword evidence="2" id="KW-0812">Transmembrane</keyword>
<dbReference type="Proteomes" id="UP000092716">
    <property type="component" value="Chromosome 12"/>
</dbReference>
<dbReference type="RefSeq" id="XP_019916458.1">
    <property type="nucleotide sequence ID" value="XM_020060829.1"/>
</dbReference>
<accession>A0A1B1E420</accession>
<dbReference type="GeneID" id="30910772"/>
<dbReference type="EMBL" id="CP016250">
    <property type="protein sequence ID" value="ANQ09763.1"/>
    <property type="molecule type" value="Genomic_DNA"/>
</dbReference>
<evidence type="ECO:0000313" key="3">
    <source>
        <dbReference type="EMBL" id="ANQ09763.1"/>
    </source>
</evidence>
<organism evidence="3 4">
    <name type="scientific">Plasmodium coatneyi</name>
    <dbReference type="NCBI Taxonomy" id="208452"/>
    <lineage>
        <taxon>Eukaryota</taxon>
        <taxon>Sar</taxon>
        <taxon>Alveolata</taxon>
        <taxon>Apicomplexa</taxon>
        <taxon>Aconoidasida</taxon>
        <taxon>Haemosporida</taxon>
        <taxon>Plasmodiidae</taxon>
        <taxon>Plasmodium</taxon>
    </lineage>
</organism>
<keyword evidence="4" id="KW-1185">Reference proteome</keyword>
<keyword evidence="2" id="KW-0472">Membrane</keyword>
<dbReference type="KEGG" id="pcot:PCOAH_00040410"/>
<proteinExistence type="predicted"/>
<evidence type="ECO:0000256" key="2">
    <source>
        <dbReference type="SAM" id="Phobius"/>
    </source>
</evidence>
<protein>
    <recommendedName>
        <fullName evidence="5">KIR protein</fullName>
    </recommendedName>
</protein>
<evidence type="ECO:0000256" key="1">
    <source>
        <dbReference type="SAM" id="MobiDB-lite"/>
    </source>
</evidence>
<evidence type="ECO:0000313" key="4">
    <source>
        <dbReference type="Proteomes" id="UP000092716"/>
    </source>
</evidence>
<feature type="region of interest" description="Disordered" evidence="1">
    <location>
        <begin position="344"/>
        <end position="383"/>
    </location>
</feature>
<keyword evidence="2" id="KW-1133">Transmembrane helix</keyword>
<feature type="region of interest" description="Disordered" evidence="1">
    <location>
        <begin position="247"/>
        <end position="268"/>
    </location>
</feature>